<dbReference type="Pfam" id="PF00048">
    <property type="entry name" value="IL8"/>
    <property type="match status" value="1"/>
</dbReference>
<reference evidence="3" key="2">
    <citation type="submission" date="2025-09" db="UniProtKB">
        <authorList>
            <consortium name="Ensembl"/>
        </authorList>
    </citation>
    <scope>IDENTIFICATION</scope>
</reference>
<dbReference type="SUPFAM" id="SSF54117">
    <property type="entry name" value="Interleukin 8-like chemokines"/>
    <property type="match status" value="1"/>
</dbReference>
<evidence type="ECO:0000259" key="2">
    <source>
        <dbReference type="SMART" id="SM00199"/>
    </source>
</evidence>
<protein>
    <recommendedName>
        <fullName evidence="2">Chemokine interleukin-8-like domain-containing protein</fullName>
    </recommendedName>
</protein>
<dbReference type="Proteomes" id="UP000694568">
    <property type="component" value="Unplaced"/>
</dbReference>
<dbReference type="GeneTree" id="ENSGT01150000287148"/>
<feature type="domain" description="Chemokine interleukin-8-like" evidence="2">
    <location>
        <begin position="31"/>
        <end position="90"/>
    </location>
</feature>
<sequence>MYFEGICLGQIHTVCFVNLSLPFSGRHPGKKLPCCMVTYSKDISSEVTGNKYEQQHSKNQCVEAIIFATPSGTVCVDPKAEWVKKLLIKLTLMLLTKH</sequence>
<name>A0A8D0CRL7_SANLU</name>
<dbReference type="GO" id="GO:0005615">
    <property type="term" value="C:extracellular space"/>
    <property type="evidence" value="ECO:0007669"/>
    <property type="project" value="UniProtKB-KW"/>
</dbReference>
<accession>A0A8D0CRL7</accession>
<dbReference type="SMART" id="SM00199">
    <property type="entry name" value="SCY"/>
    <property type="match status" value="1"/>
</dbReference>
<reference evidence="3" key="1">
    <citation type="submission" date="2025-08" db="UniProtKB">
        <authorList>
            <consortium name="Ensembl"/>
        </authorList>
    </citation>
    <scope>IDENTIFICATION</scope>
</reference>
<keyword evidence="4" id="KW-1185">Reference proteome</keyword>
<evidence type="ECO:0000313" key="3">
    <source>
        <dbReference type="Ensembl" id="ENSSLUP00000006273.1"/>
    </source>
</evidence>
<dbReference type="Ensembl" id="ENSSLUT00000006432.1">
    <property type="protein sequence ID" value="ENSSLUP00000006273.1"/>
    <property type="gene ID" value="ENSSLUG00000002741.1"/>
</dbReference>
<keyword evidence="1" id="KW-0202">Cytokine</keyword>
<dbReference type="InterPro" id="IPR001811">
    <property type="entry name" value="Chemokine_IL8-like_dom"/>
</dbReference>
<dbReference type="InterPro" id="IPR036048">
    <property type="entry name" value="Interleukin_8-like_sf"/>
</dbReference>
<evidence type="ECO:0000313" key="4">
    <source>
        <dbReference type="Proteomes" id="UP000694568"/>
    </source>
</evidence>
<dbReference type="AlphaFoldDB" id="A0A8D0CRL7"/>
<dbReference type="Gene3D" id="2.40.50.40">
    <property type="match status" value="1"/>
</dbReference>
<organism evidence="3 4">
    <name type="scientific">Sander lucioperca</name>
    <name type="common">Pike-perch</name>
    <name type="synonym">Perca lucioperca</name>
    <dbReference type="NCBI Taxonomy" id="283035"/>
    <lineage>
        <taxon>Eukaryota</taxon>
        <taxon>Metazoa</taxon>
        <taxon>Chordata</taxon>
        <taxon>Craniata</taxon>
        <taxon>Vertebrata</taxon>
        <taxon>Euteleostomi</taxon>
        <taxon>Actinopterygii</taxon>
        <taxon>Neopterygii</taxon>
        <taxon>Teleostei</taxon>
        <taxon>Neoteleostei</taxon>
        <taxon>Acanthomorphata</taxon>
        <taxon>Eupercaria</taxon>
        <taxon>Perciformes</taxon>
        <taxon>Percoidei</taxon>
        <taxon>Percidae</taxon>
        <taxon>Luciopercinae</taxon>
        <taxon>Sander</taxon>
    </lineage>
</organism>
<proteinExistence type="predicted"/>
<evidence type="ECO:0000256" key="1">
    <source>
        <dbReference type="ARBA" id="ARBA00022514"/>
    </source>
</evidence>
<dbReference type="GO" id="GO:0006955">
    <property type="term" value="P:immune response"/>
    <property type="evidence" value="ECO:0007669"/>
    <property type="project" value="InterPro"/>
</dbReference>
<dbReference type="GO" id="GO:0008009">
    <property type="term" value="F:chemokine activity"/>
    <property type="evidence" value="ECO:0007669"/>
    <property type="project" value="InterPro"/>
</dbReference>